<reference evidence="2 3" key="1">
    <citation type="journal article" date="2019" name="Syst. Appl. Microbiol.">
        <title>Polyphasic characterization of two novel Lactobacillus spp. isolated from blown salami packages: Description of Lactobacillus halodurans sp. nov. and Lactobacillus salsicarnum sp. nov.</title>
        <authorList>
            <person name="Schuster J.A."/>
            <person name="Klingl A."/>
            <person name="Vogel R.F."/>
            <person name="Ehrmann M.A."/>
        </authorList>
    </citation>
    <scope>NUCLEOTIDE SEQUENCE [LARGE SCALE GENOMIC DNA]</scope>
    <source>
        <strain evidence="2 3">TMW 1.2118</strain>
    </source>
</reference>
<name>A0A5P0ZJU6_9LACO</name>
<evidence type="ECO:0000313" key="2">
    <source>
        <dbReference type="EMBL" id="MQS53322.1"/>
    </source>
</evidence>
<dbReference type="Proteomes" id="UP000380386">
    <property type="component" value="Unassembled WGS sequence"/>
</dbReference>
<feature type="compositionally biased region" description="Polar residues" evidence="1">
    <location>
        <begin position="53"/>
        <end position="72"/>
    </location>
</feature>
<feature type="region of interest" description="Disordered" evidence="1">
    <location>
        <begin position="41"/>
        <end position="106"/>
    </location>
</feature>
<dbReference type="AlphaFoldDB" id="A0A5P0ZJU6"/>
<evidence type="ECO:0000256" key="1">
    <source>
        <dbReference type="SAM" id="MobiDB-lite"/>
    </source>
</evidence>
<evidence type="ECO:0000313" key="3">
    <source>
        <dbReference type="Proteomes" id="UP000380386"/>
    </source>
</evidence>
<dbReference type="EMBL" id="VDFM01000015">
    <property type="protein sequence ID" value="MQS53322.1"/>
    <property type="molecule type" value="Genomic_DNA"/>
</dbReference>
<dbReference type="OrthoDB" id="2257614at2"/>
<accession>A0A5P0ZJU6</accession>
<protein>
    <submittedName>
        <fullName evidence="2">Uncharacterized protein</fullName>
    </submittedName>
</protein>
<comment type="caution">
    <text evidence="2">The sequence shown here is derived from an EMBL/GenBank/DDBJ whole genome shotgun (WGS) entry which is preliminary data.</text>
</comment>
<feature type="compositionally biased region" description="Low complexity" evidence="1">
    <location>
        <begin position="41"/>
        <end position="52"/>
    </location>
</feature>
<dbReference type="RefSeq" id="WP_153383801.1">
    <property type="nucleotide sequence ID" value="NZ_VDFM01000015.1"/>
</dbReference>
<feature type="compositionally biased region" description="Polar residues" evidence="1">
    <location>
        <begin position="85"/>
        <end position="97"/>
    </location>
</feature>
<proteinExistence type="predicted"/>
<gene>
    <name evidence="2" type="ORF">FHL02_09850</name>
</gene>
<organism evidence="2 3">
    <name type="scientific">Companilactobacillus mishanensis</name>
    <dbReference type="NCBI Taxonomy" id="2486008"/>
    <lineage>
        <taxon>Bacteria</taxon>
        <taxon>Bacillati</taxon>
        <taxon>Bacillota</taxon>
        <taxon>Bacilli</taxon>
        <taxon>Lactobacillales</taxon>
        <taxon>Lactobacillaceae</taxon>
        <taxon>Companilactobacillus</taxon>
    </lineage>
</organism>
<sequence length="736" mass="82602">MNKKIYRTIILLVGSILVLLHVAGCYLAVAQAVEDPETTISNVNENQNSNSSTGSIDTNQIDTSEIDSNNTEEVADDKNQDSPEVETQTNSDNSSSEEGTHDDYIDTRNWSDYHEASPIGMGMGIVYDSGFLVQPKPLYSVGKGEEISIRSRFIESVWGRLKGVLILKDVVPNYRWYTSTKPKDKKSWKRVSSGEPSHKHHDYTFSSTKEGRYYYFVRAYSAGLLGIIGNTHYDSKIAEVEVVDKPIKAKGFSARVEHDYIFNSKNTDNVTYAHGTTVPGNATGNITWEGDNESVAKVNRDTGEIQGNEIGAEGVVNITGTFTGAEGTIMKDKTKVTVGGGLNDVTVDEGKTAYFEVKGMDPKTLPKDYTTKWFQVDTKGRSEKISDKGERDLSLTLKHVKKEWNNYQYYCEFTTGNMVTNFHFKTNKARLYVNMGGTPKIEVKTSIQDLTYQDKNNYDKAVHEVIKGDELLFESELTNDDPKRALRFAKYKLPLHSSTKLSDIKEVKLDGKILDKKDFKINADYDLEVGGFEFTQLQAKHVVSVKLVVTGTNEKGNFITTPFVTGQSGNPNGGSQSEEDGYMKVGNNVIIHFRTNSITLSANNITFGQHHLFQKNKVYNRENFNDNRDSVMSVDDQRRDKSQYTLYVTQETPFQDESSKEVLPVSLRYYDAEGNYSDLSRESAVVPQCDIKKDATTDCDGVFWEKNRGLKMCANEVPMAKGKYKAKVTWTMADTL</sequence>
<dbReference type="Gene3D" id="2.60.40.1080">
    <property type="match status" value="1"/>
</dbReference>